<feature type="compositionally biased region" description="Basic and acidic residues" evidence="1">
    <location>
        <begin position="84"/>
        <end position="93"/>
    </location>
</feature>
<dbReference type="AlphaFoldDB" id="A0A0B4FLZ9"/>
<feature type="compositionally biased region" description="Polar residues" evidence="1">
    <location>
        <begin position="61"/>
        <end position="72"/>
    </location>
</feature>
<gene>
    <name evidence="2" type="ORF">MAN_03718</name>
</gene>
<reference evidence="2 3" key="1">
    <citation type="journal article" date="2014" name="Proc. Natl. Acad. Sci. U.S.A.">
        <title>Trajectory and genomic determinants of fungal-pathogen speciation and host adaptation.</title>
        <authorList>
            <person name="Hu X."/>
            <person name="Xiao G."/>
            <person name="Zheng P."/>
            <person name="Shang Y."/>
            <person name="Su Y."/>
            <person name="Zhang X."/>
            <person name="Liu X."/>
            <person name="Zhan S."/>
            <person name="St Leger R.J."/>
            <person name="Wang C."/>
        </authorList>
    </citation>
    <scope>NUCLEOTIDE SEQUENCE [LARGE SCALE GENOMIC DNA]</scope>
    <source>
        <strain evidence="2 3">ARSEF 549</strain>
    </source>
</reference>
<organism evidence="2 3">
    <name type="scientific">Metarhizium anisopliae (strain ARSEF 549)</name>
    <dbReference type="NCBI Taxonomy" id="3151832"/>
    <lineage>
        <taxon>Eukaryota</taxon>
        <taxon>Fungi</taxon>
        <taxon>Dikarya</taxon>
        <taxon>Ascomycota</taxon>
        <taxon>Pezizomycotina</taxon>
        <taxon>Sordariomycetes</taxon>
        <taxon>Hypocreomycetidae</taxon>
        <taxon>Hypocreales</taxon>
        <taxon>Clavicipitaceae</taxon>
        <taxon>Metarhizium</taxon>
    </lineage>
</organism>
<dbReference type="VEuPathDB" id="FungiDB:MAN_03718"/>
<dbReference type="HOGENOM" id="CLU_1454755_0_0_1"/>
<feature type="non-terminal residue" evidence="2">
    <location>
        <position position="1"/>
    </location>
</feature>
<accession>A0A0B4FLZ9</accession>
<evidence type="ECO:0000313" key="3">
    <source>
        <dbReference type="Proteomes" id="UP000031186"/>
    </source>
</evidence>
<sequence>MAQQDPHDDLSPLADLTSAAQERLSYVRAQGSRRLSRQAVLNKSLSFGRPNFEPVVPSPLGQPSWNQESVPSPESPVEQDSDDDGPRLDQGYDKEPVVLHPAGLERVSPEVWAPWYVEQRDDGSAQAAGVTERLYKYLFSILLSTRAYRAAFTVTCCLDIIPAGFTAVGRLQYRSAATPFTVYNHV</sequence>
<protein>
    <submittedName>
        <fullName evidence="2">Uncharacterized protein</fullName>
    </submittedName>
</protein>
<dbReference type="EMBL" id="AZNF01000003">
    <property type="protein sequence ID" value="KID68862.1"/>
    <property type="molecule type" value="Genomic_DNA"/>
</dbReference>
<evidence type="ECO:0000313" key="2">
    <source>
        <dbReference type="EMBL" id="KID68862.1"/>
    </source>
</evidence>
<dbReference type="OrthoDB" id="4939682at2759"/>
<evidence type="ECO:0000256" key="1">
    <source>
        <dbReference type="SAM" id="MobiDB-lite"/>
    </source>
</evidence>
<comment type="caution">
    <text evidence="2">The sequence shown here is derived from an EMBL/GenBank/DDBJ whole genome shotgun (WGS) entry which is preliminary data.</text>
</comment>
<dbReference type="Proteomes" id="UP000031186">
    <property type="component" value="Unassembled WGS sequence"/>
</dbReference>
<name>A0A0B4FLZ9_METAF</name>
<keyword evidence="3" id="KW-1185">Reference proteome</keyword>
<feature type="region of interest" description="Disordered" evidence="1">
    <location>
        <begin position="47"/>
        <end position="93"/>
    </location>
</feature>
<proteinExistence type="predicted"/>